<dbReference type="SUPFAM" id="SSF46689">
    <property type="entry name" value="Homeodomain-like"/>
    <property type="match status" value="1"/>
</dbReference>
<keyword evidence="9" id="KW-1185">Reference proteome</keyword>
<reference evidence="8 9" key="1">
    <citation type="submission" date="2021-08" db="EMBL/GenBank/DDBJ databases">
        <authorList>
            <person name="Peeters C."/>
        </authorList>
    </citation>
    <scope>NUCLEOTIDE SEQUENCE [LARGE SCALE GENOMIC DNA]</scope>
    <source>
        <strain evidence="8 9">LMG 23992</strain>
    </source>
</reference>
<evidence type="ECO:0000256" key="1">
    <source>
        <dbReference type="ARBA" id="ARBA00022491"/>
    </source>
</evidence>
<keyword evidence="1" id="KW-0678">Repressor</keyword>
<accession>A0ABM8WEM3</accession>
<dbReference type="EMBL" id="CAJZAI010000001">
    <property type="protein sequence ID" value="CAG9165785.1"/>
    <property type="molecule type" value="Genomic_DNA"/>
</dbReference>
<evidence type="ECO:0000256" key="2">
    <source>
        <dbReference type="ARBA" id="ARBA00023015"/>
    </source>
</evidence>
<organism evidence="8 9">
    <name type="scientific">Cupriavidus laharis</name>
    <dbReference type="NCBI Taxonomy" id="151654"/>
    <lineage>
        <taxon>Bacteria</taxon>
        <taxon>Pseudomonadati</taxon>
        <taxon>Pseudomonadota</taxon>
        <taxon>Betaproteobacteria</taxon>
        <taxon>Burkholderiales</taxon>
        <taxon>Burkholderiaceae</taxon>
        <taxon>Cupriavidus</taxon>
    </lineage>
</organism>
<dbReference type="PROSITE" id="PS50977">
    <property type="entry name" value="HTH_TETR_2"/>
    <property type="match status" value="1"/>
</dbReference>
<evidence type="ECO:0000256" key="5">
    <source>
        <dbReference type="PROSITE-ProRule" id="PRU00335"/>
    </source>
</evidence>
<keyword evidence="4" id="KW-0804">Transcription</keyword>
<dbReference type="InterPro" id="IPR050109">
    <property type="entry name" value="HTH-type_TetR-like_transc_reg"/>
</dbReference>
<proteinExistence type="predicted"/>
<evidence type="ECO:0000313" key="8">
    <source>
        <dbReference type="EMBL" id="CAG9165785.1"/>
    </source>
</evidence>
<dbReference type="Pfam" id="PF00440">
    <property type="entry name" value="TetR_N"/>
    <property type="match status" value="1"/>
</dbReference>
<feature type="domain" description="HTH tetR-type" evidence="7">
    <location>
        <begin position="51"/>
        <end position="111"/>
    </location>
</feature>
<evidence type="ECO:0000259" key="7">
    <source>
        <dbReference type="PROSITE" id="PS50977"/>
    </source>
</evidence>
<dbReference type="Gene3D" id="1.10.357.10">
    <property type="entry name" value="Tetracycline Repressor, domain 2"/>
    <property type="match status" value="1"/>
</dbReference>
<evidence type="ECO:0000256" key="3">
    <source>
        <dbReference type="ARBA" id="ARBA00023125"/>
    </source>
</evidence>
<feature type="DNA-binding region" description="H-T-H motif" evidence="5">
    <location>
        <begin position="74"/>
        <end position="93"/>
    </location>
</feature>
<comment type="caution">
    <text evidence="8">The sequence shown here is derived from an EMBL/GenBank/DDBJ whole genome shotgun (WGS) entry which is preliminary data.</text>
</comment>
<dbReference type="PROSITE" id="PS01081">
    <property type="entry name" value="HTH_TETR_1"/>
    <property type="match status" value="1"/>
</dbReference>
<evidence type="ECO:0000256" key="4">
    <source>
        <dbReference type="ARBA" id="ARBA00023163"/>
    </source>
</evidence>
<evidence type="ECO:0000313" key="9">
    <source>
        <dbReference type="Proteomes" id="UP000727654"/>
    </source>
</evidence>
<gene>
    <name evidence="8" type="ORF">LMG23992_00603</name>
</gene>
<name>A0ABM8WEM3_9BURK</name>
<keyword evidence="2" id="KW-0805">Transcription regulation</keyword>
<evidence type="ECO:0000256" key="6">
    <source>
        <dbReference type="SAM" id="MobiDB-lite"/>
    </source>
</evidence>
<keyword evidence="3 5" id="KW-0238">DNA-binding</keyword>
<dbReference type="Proteomes" id="UP000727654">
    <property type="component" value="Unassembled WGS sequence"/>
</dbReference>
<dbReference type="PANTHER" id="PTHR30055:SF226">
    <property type="entry name" value="HTH-TYPE TRANSCRIPTIONAL REGULATOR PKSA"/>
    <property type="match status" value="1"/>
</dbReference>
<protein>
    <recommendedName>
        <fullName evidence="7">HTH tetR-type domain-containing protein</fullName>
    </recommendedName>
</protein>
<dbReference type="InterPro" id="IPR023772">
    <property type="entry name" value="DNA-bd_HTH_TetR-type_CS"/>
</dbReference>
<dbReference type="InterPro" id="IPR001647">
    <property type="entry name" value="HTH_TetR"/>
</dbReference>
<sequence>MDGRLYKAACMANEYKNEPARRCSGFSEMKPAPPSAPDRPQRRKPAQSRARATAHAIREAFVRLLVEKSYDKVSIRQVIALAGVGIGSFYEYFSSKEALAAVCIHLRIKDIASAMSESIDATRGQPLPDRVDALLQAQCAAPLAEPEQWTALFLLERKVSGVEAFRSLYAEFVQLWEAALSAGADWPADALTAEAAFAAHAMTYSLVSQSLMTSARPPDPQAMQRMLRTAVHGYLSVVAPLAYRMHRFDA</sequence>
<feature type="region of interest" description="Disordered" evidence="6">
    <location>
        <begin position="21"/>
        <end position="50"/>
    </location>
</feature>
<dbReference type="InterPro" id="IPR009057">
    <property type="entry name" value="Homeodomain-like_sf"/>
</dbReference>
<dbReference type="PANTHER" id="PTHR30055">
    <property type="entry name" value="HTH-TYPE TRANSCRIPTIONAL REGULATOR RUTR"/>
    <property type="match status" value="1"/>
</dbReference>